<dbReference type="EMBL" id="MLCA01000014">
    <property type="protein sequence ID" value="MEE7493337.1"/>
    <property type="molecule type" value="Genomic_DNA"/>
</dbReference>
<dbReference type="Pfam" id="PF00126">
    <property type="entry name" value="HTH_1"/>
    <property type="match status" value="1"/>
</dbReference>
<dbReference type="InterPro" id="IPR050950">
    <property type="entry name" value="HTH-type_LysR_regulators"/>
</dbReference>
<evidence type="ECO:0000256" key="1">
    <source>
        <dbReference type="ARBA" id="ARBA00009437"/>
    </source>
</evidence>
<organism evidence="6 7">
    <name type="scientific">Methylobacterium oryzae</name>
    <dbReference type="NCBI Taxonomy" id="334852"/>
    <lineage>
        <taxon>Bacteria</taxon>
        <taxon>Pseudomonadati</taxon>
        <taxon>Pseudomonadota</taxon>
        <taxon>Alphaproteobacteria</taxon>
        <taxon>Hyphomicrobiales</taxon>
        <taxon>Methylobacteriaceae</taxon>
        <taxon>Methylobacterium</taxon>
    </lineage>
</organism>
<sequence>MYAFSRFMRYFVEVAEQGSIRRASETLNVSASAINRQILLVEEELGVPLFERLPGGLRMTAAGELMLGSGRRWAKDFDRLNGQISDLVGLRAGHVRIATIDALSRGFLPDVVRDIKADHPDLLVEVSILENDNVQTCIEDARADFGLMINPRPTRDTGIRAQRPIDLGFVTPPRHPLSRRAGARFSSCIEYPIVAPTPPLALSKEVDFLQVSTGVRFAATAASDNIQMLKSLIASGVGVGILTYLDVMAEVRTGELAFTPIVDRPMREMHLALWVLPSRQLSRAATIALRRVEQALNERAFGHPPD</sequence>
<evidence type="ECO:0000313" key="6">
    <source>
        <dbReference type="EMBL" id="MEE7493337.1"/>
    </source>
</evidence>
<dbReference type="SUPFAM" id="SSF53850">
    <property type="entry name" value="Periplasmic binding protein-like II"/>
    <property type="match status" value="1"/>
</dbReference>
<comment type="caution">
    <text evidence="6">The sequence shown here is derived from an EMBL/GenBank/DDBJ whole genome shotgun (WGS) entry which is preliminary data.</text>
</comment>
<evidence type="ECO:0000313" key="7">
    <source>
        <dbReference type="Proteomes" id="UP001355206"/>
    </source>
</evidence>
<dbReference type="PROSITE" id="PS50931">
    <property type="entry name" value="HTH_LYSR"/>
    <property type="match status" value="1"/>
</dbReference>
<gene>
    <name evidence="6" type="ORF">MOTC310_23910</name>
</gene>
<feature type="domain" description="HTH lysR-type" evidence="5">
    <location>
        <begin position="8"/>
        <end position="60"/>
    </location>
</feature>
<dbReference type="SUPFAM" id="SSF46785">
    <property type="entry name" value="Winged helix' DNA-binding domain"/>
    <property type="match status" value="1"/>
</dbReference>
<evidence type="ECO:0000259" key="5">
    <source>
        <dbReference type="PROSITE" id="PS50931"/>
    </source>
</evidence>
<keyword evidence="4" id="KW-0804">Transcription</keyword>
<dbReference type="Proteomes" id="UP001355206">
    <property type="component" value="Unassembled WGS sequence"/>
</dbReference>
<dbReference type="RefSeq" id="WP_331303573.1">
    <property type="nucleotide sequence ID" value="NZ_MLCA01000014.1"/>
</dbReference>
<evidence type="ECO:0000256" key="3">
    <source>
        <dbReference type="ARBA" id="ARBA00023125"/>
    </source>
</evidence>
<dbReference type="InterPro" id="IPR036388">
    <property type="entry name" value="WH-like_DNA-bd_sf"/>
</dbReference>
<dbReference type="InterPro" id="IPR005119">
    <property type="entry name" value="LysR_subst-bd"/>
</dbReference>
<dbReference type="InterPro" id="IPR036390">
    <property type="entry name" value="WH_DNA-bd_sf"/>
</dbReference>
<dbReference type="Pfam" id="PF03466">
    <property type="entry name" value="LysR_substrate"/>
    <property type="match status" value="1"/>
</dbReference>
<comment type="similarity">
    <text evidence="1">Belongs to the LysR transcriptional regulatory family.</text>
</comment>
<dbReference type="InterPro" id="IPR000847">
    <property type="entry name" value="LysR_HTH_N"/>
</dbReference>
<keyword evidence="7" id="KW-1185">Reference proteome</keyword>
<proteinExistence type="inferred from homology"/>
<name>A0ABU7TVJ0_9HYPH</name>
<keyword evidence="3" id="KW-0238">DNA-binding</keyword>
<evidence type="ECO:0000256" key="4">
    <source>
        <dbReference type="ARBA" id="ARBA00023163"/>
    </source>
</evidence>
<reference evidence="6 7" key="1">
    <citation type="journal article" date="2012" name="Genet. Mol. Biol.">
        <title>Analysis of 16S rRNA and mxaF genes revealing insights into Methylobacterium niche-specific plant association.</title>
        <authorList>
            <person name="Dourado M.N."/>
            <person name="Andreote F.D."/>
            <person name="Dini-Andreote F."/>
            <person name="Conti R."/>
            <person name="Araujo J.M."/>
            <person name="Araujo W.L."/>
        </authorList>
    </citation>
    <scope>NUCLEOTIDE SEQUENCE [LARGE SCALE GENOMIC DNA]</scope>
    <source>
        <strain evidence="6 7">TC3-10</strain>
    </source>
</reference>
<protein>
    <submittedName>
        <fullName evidence="6">LysR family transcriptional regulator</fullName>
    </submittedName>
</protein>
<keyword evidence="2" id="KW-0805">Transcription regulation</keyword>
<evidence type="ECO:0000256" key="2">
    <source>
        <dbReference type="ARBA" id="ARBA00023015"/>
    </source>
</evidence>
<dbReference type="Gene3D" id="3.40.190.290">
    <property type="match status" value="1"/>
</dbReference>
<dbReference type="PANTHER" id="PTHR30419">
    <property type="entry name" value="HTH-TYPE TRANSCRIPTIONAL REGULATOR YBHD"/>
    <property type="match status" value="1"/>
</dbReference>
<accession>A0ABU7TVJ0</accession>
<dbReference type="Gene3D" id="1.10.10.10">
    <property type="entry name" value="Winged helix-like DNA-binding domain superfamily/Winged helix DNA-binding domain"/>
    <property type="match status" value="1"/>
</dbReference>